<reference evidence="2" key="1">
    <citation type="journal article" date="2014" name="Int. J. Syst. Evol. Microbiol.">
        <title>Complete genome sequence of Corynebacterium casei LMG S-19264T (=DSM 44701T), isolated from a smear-ripened cheese.</title>
        <authorList>
            <consortium name="US DOE Joint Genome Institute (JGI-PGF)"/>
            <person name="Walter F."/>
            <person name="Albersmeier A."/>
            <person name="Kalinowski J."/>
            <person name="Ruckert C."/>
        </authorList>
    </citation>
    <scope>NUCLEOTIDE SEQUENCE</scope>
    <source>
        <strain evidence="2">VKM Ac-2007</strain>
    </source>
</reference>
<sequence length="81" mass="9128">MQGRDLRDARVSRSTVDFGDLGVRRQRPAQGMLTPAGSNHKNAHLRELIGRERATRPQAVDRRFRGLRRSTPRAPLNPGLC</sequence>
<comment type="caution">
    <text evidence="2">The sequence shown here is derived from an EMBL/GenBank/DDBJ whole genome shotgun (WGS) entry which is preliminary data.</text>
</comment>
<feature type="region of interest" description="Disordered" evidence="1">
    <location>
        <begin position="19"/>
        <end position="39"/>
    </location>
</feature>
<name>A0A9W6HYA5_9ACTN</name>
<evidence type="ECO:0000313" key="2">
    <source>
        <dbReference type="EMBL" id="GLK07625.1"/>
    </source>
</evidence>
<keyword evidence="3" id="KW-1185">Reference proteome</keyword>
<gene>
    <name evidence="2" type="ORF">GCM10017600_10300</name>
</gene>
<reference evidence="2" key="2">
    <citation type="submission" date="2023-01" db="EMBL/GenBank/DDBJ databases">
        <authorList>
            <person name="Sun Q."/>
            <person name="Evtushenko L."/>
        </authorList>
    </citation>
    <scope>NUCLEOTIDE SEQUENCE</scope>
    <source>
        <strain evidence="2">VKM Ac-2007</strain>
    </source>
</reference>
<accession>A0A9W6HYA5</accession>
<organism evidence="2 3">
    <name type="scientific">Streptosporangium carneum</name>
    <dbReference type="NCBI Taxonomy" id="47481"/>
    <lineage>
        <taxon>Bacteria</taxon>
        <taxon>Bacillati</taxon>
        <taxon>Actinomycetota</taxon>
        <taxon>Actinomycetes</taxon>
        <taxon>Streptosporangiales</taxon>
        <taxon>Streptosporangiaceae</taxon>
        <taxon>Streptosporangium</taxon>
    </lineage>
</organism>
<dbReference type="EMBL" id="BSEV01000001">
    <property type="protein sequence ID" value="GLK07625.1"/>
    <property type="molecule type" value="Genomic_DNA"/>
</dbReference>
<proteinExistence type="predicted"/>
<evidence type="ECO:0000256" key="1">
    <source>
        <dbReference type="SAM" id="MobiDB-lite"/>
    </source>
</evidence>
<protein>
    <submittedName>
        <fullName evidence="2">Uncharacterized protein</fullName>
    </submittedName>
</protein>
<evidence type="ECO:0000313" key="3">
    <source>
        <dbReference type="Proteomes" id="UP001143474"/>
    </source>
</evidence>
<dbReference type="Proteomes" id="UP001143474">
    <property type="component" value="Unassembled WGS sequence"/>
</dbReference>
<dbReference type="AlphaFoldDB" id="A0A9W6HYA5"/>